<dbReference type="Proteomes" id="UP001208570">
    <property type="component" value="Unassembled WGS sequence"/>
</dbReference>
<evidence type="ECO:0000259" key="2">
    <source>
        <dbReference type="Pfam" id="PF09747"/>
    </source>
</evidence>
<dbReference type="PANTHER" id="PTHR31840:SF1">
    <property type="entry name" value="COILED-COIL DOMAIN-CONTAINING PROTEIN 97"/>
    <property type="match status" value="1"/>
</dbReference>
<sequence length="321" mass="37792">MDMASSEPPDPVHVQKGDAQDPVKSDSVKAHMLDRIAKTDAHFKHQQRGEPDLTFEDKRTIADELLERNPGTFLSRFSKYLVLDDLVYFRHMHDDYTVNFFVKEVEDRFADSRNHKVRNRRYEAMKELVTGGVYFSDCEMKSRDPLLYEQMVGQYLTEEEILAEVQKHDGAISSVLFDHIEIMYNNELYAKQVEQEECQLEEGDSDEESDEQELMEDKNDDGERKQISEGERQMLRNEFISIMKQRFIHGEDHDFDYQTVDDCEEYDSLDIRTQDEEEKYFDADDSQSMNSQNSDDIKLTEMHITDNGHQNMNGKMQQMEL</sequence>
<feature type="compositionally biased region" description="Acidic residues" evidence="1">
    <location>
        <begin position="198"/>
        <end position="214"/>
    </location>
</feature>
<dbReference type="EMBL" id="JAODUP010000043">
    <property type="protein sequence ID" value="KAK2166046.1"/>
    <property type="molecule type" value="Genomic_DNA"/>
</dbReference>
<dbReference type="InterPro" id="IPR040233">
    <property type="entry name" value="CCD97-like_C"/>
</dbReference>
<evidence type="ECO:0000256" key="1">
    <source>
        <dbReference type="SAM" id="MobiDB-lite"/>
    </source>
</evidence>
<organism evidence="3 4">
    <name type="scientific">Paralvinella palmiformis</name>
    <dbReference type="NCBI Taxonomy" id="53620"/>
    <lineage>
        <taxon>Eukaryota</taxon>
        <taxon>Metazoa</taxon>
        <taxon>Spiralia</taxon>
        <taxon>Lophotrochozoa</taxon>
        <taxon>Annelida</taxon>
        <taxon>Polychaeta</taxon>
        <taxon>Sedentaria</taxon>
        <taxon>Canalipalpata</taxon>
        <taxon>Terebellida</taxon>
        <taxon>Terebelliformia</taxon>
        <taxon>Alvinellidae</taxon>
        <taxon>Paralvinella</taxon>
    </lineage>
</organism>
<dbReference type="Pfam" id="PF09747">
    <property type="entry name" value="CCD97-like_C"/>
    <property type="match status" value="1"/>
</dbReference>
<feature type="domain" description="CCD97-like C-terminal" evidence="2">
    <location>
        <begin position="119"/>
        <end position="284"/>
    </location>
</feature>
<dbReference type="InterPro" id="IPR018613">
    <property type="entry name" value="Ccdc97-like"/>
</dbReference>
<feature type="region of interest" description="Disordered" evidence="1">
    <location>
        <begin position="1"/>
        <end position="26"/>
    </location>
</feature>
<comment type="caution">
    <text evidence="3">The sequence shown here is derived from an EMBL/GenBank/DDBJ whole genome shotgun (WGS) entry which is preliminary data.</text>
</comment>
<dbReference type="AlphaFoldDB" id="A0AAD9NF60"/>
<feature type="compositionally biased region" description="Basic and acidic residues" evidence="1">
    <location>
        <begin position="215"/>
        <end position="232"/>
    </location>
</feature>
<feature type="region of interest" description="Disordered" evidence="1">
    <location>
        <begin position="198"/>
        <end position="232"/>
    </location>
</feature>
<evidence type="ECO:0000313" key="3">
    <source>
        <dbReference type="EMBL" id="KAK2166046.1"/>
    </source>
</evidence>
<proteinExistence type="predicted"/>
<reference evidence="3" key="1">
    <citation type="journal article" date="2023" name="Mol. Biol. Evol.">
        <title>Third-Generation Sequencing Reveals the Adaptive Role of the Epigenome in Three Deep-Sea Polychaetes.</title>
        <authorList>
            <person name="Perez M."/>
            <person name="Aroh O."/>
            <person name="Sun Y."/>
            <person name="Lan Y."/>
            <person name="Juniper S.K."/>
            <person name="Young C.R."/>
            <person name="Angers B."/>
            <person name="Qian P.Y."/>
        </authorList>
    </citation>
    <scope>NUCLEOTIDE SEQUENCE</scope>
    <source>
        <strain evidence="3">P08H-3</strain>
    </source>
</reference>
<protein>
    <recommendedName>
        <fullName evidence="2">CCD97-like C-terminal domain-containing protein</fullName>
    </recommendedName>
</protein>
<name>A0AAD9NF60_9ANNE</name>
<dbReference type="PANTHER" id="PTHR31840">
    <property type="entry name" value="COILED-COIL DOMAIN-CONTAINING PROTEIN 97"/>
    <property type="match status" value="1"/>
</dbReference>
<gene>
    <name evidence="3" type="ORF">LSH36_43g05040</name>
</gene>
<accession>A0AAD9NF60</accession>
<keyword evidence="4" id="KW-1185">Reference proteome</keyword>
<evidence type="ECO:0000313" key="4">
    <source>
        <dbReference type="Proteomes" id="UP001208570"/>
    </source>
</evidence>
<feature type="compositionally biased region" description="Basic and acidic residues" evidence="1">
    <location>
        <begin position="13"/>
        <end position="26"/>
    </location>
</feature>